<dbReference type="InterPro" id="IPR026720">
    <property type="entry name" value="CFAP91"/>
</dbReference>
<dbReference type="PANTHER" id="PTHR22455">
    <property type="entry name" value="CILIA- AND FLAGELLA-ASSOCIATED PROTEIN 91"/>
    <property type="match status" value="1"/>
</dbReference>
<comment type="caution">
    <text evidence="9">The sequence shown here is derived from an EMBL/GenBank/DDBJ whole genome shotgun (WGS) entry which is preliminary data.</text>
</comment>
<sequence>MLPWHLPLLQAEGWKWCRPNWTRFKGGDRLPAHVDRSYRPHATTMQDLRWKSEDCQVTGSNRHMYFRRPVFGGITAQQPAEVQQRAPVGAAQQQQQQLPDQHPYQQPQTEAAQEGHGSQLGNENGDQSCDPGDATTNAIGTQTDMRESEAQTLPWQPECILPSEPSAKQRHLSTKRHCQGPEVLQLQGLTFGGGLPAGLQEVDHIDKLRAKRAFESALPPLNCLELLPLRLKKIEGWETKEWEEREEEIMGLQEERLRLLDQAIACREQAQDERVLEKLEERKSLAMEKLHQRLAGLQKRRNAVLRHLTTSRKKAAQRGKPARTWVQKYADSGSNIYAPLQREGRFPHSRPKGQEIATEAFQPQDLKRLGDLEKSMAGALTFVASKARSKADRLAAKEKKRKALLERLESIYQRLETAKDTAGRGSDEAWPCPLLEADANKRSNKGGLKYA</sequence>
<keyword evidence="2" id="KW-0963">Cytoplasm</keyword>
<evidence type="ECO:0000256" key="1">
    <source>
        <dbReference type="ARBA" id="ARBA00004430"/>
    </source>
</evidence>
<comment type="subcellular location">
    <subcellularLocation>
        <location evidence="1">Cytoplasm</location>
        <location evidence="1">Cytoskeleton</location>
        <location evidence="1">Cilium axoneme</location>
    </subcellularLocation>
</comment>
<dbReference type="Pfam" id="PF14738">
    <property type="entry name" value="CFAP91"/>
    <property type="match status" value="1"/>
</dbReference>
<gene>
    <name evidence="9" type="ORF">OSTQU699_LOCUS9682</name>
</gene>
<evidence type="ECO:0000256" key="2">
    <source>
        <dbReference type="ARBA" id="ARBA00022490"/>
    </source>
</evidence>
<dbReference type="GO" id="GO:0005930">
    <property type="term" value="C:axoneme"/>
    <property type="evidence" value="ECO:0007669"/>
    <property type="project" value="UniProtKB-SubCell"/>
</dbReference>
<comment type="similarity">
    <text evidence="5">Belongs to the CFAP91 family.</text>
</comment>
<feature type="compositionally biased region" description="Low complexity" evidence="7">
    <location>
        <begin position="83"/>
        <end position="108"/>
    </location>
</feature>
<evidence type="ECO:0000313" key="10">
    <source>
        <dbReference type="Proteomes" id="UP000708148"/>
    </source>
</evidence>
<evidence type="ECO:0000256" key="3">
    <source>
        <dbReference type="ARBA" id="ARBA00023212"/>
    </source>
</evidence>
<protein>
    <recommendedName>
        <fullName evidence="6">Cilia- and flagella-associated protein 91</fullName>
    </recommendedName>
</protein>
<keyword evidence="10" id="KW-1185">Reference proteome</keyword>
<evidence type="ECO:0000256" key="4">
    <source>
        <dbReference type="ARBA" id="ARBA00023273"/>
    </source>
</evidence>
<evidence type="ECO:0000259" key="8">
    <source>
        <dbReference type="Pfam" id="PF14738"/>
    </source>
</evidence>
<dbReference type="OrthoDB" id="567787at2759"/>
<evidence type="ECO:0000313" key="9">
    <source>
        <dbReference type="EMBL" id="CAD7704327.1"/>
    </source>
</evidence>
<proteinExistence type="inferred from homology"/>
<organism evidence="9 10">
    <name type="scientific">Ostreobium quekettii</name>
    <dbReference type="NCBI Taxonomy" id="121088"/>
    <lineage>
        <taxon>Eukaryota</taxon>
        <taxon>Viridiplantae</taxon>
        <taxon>Chlorophyta</taxon>
        <taxon>core chlorophytes</taxon>
        <taxon>Ulvophyceae</taxon>
        <taxon>TCBD clade</taxon>
        <taxon>Bryopsidales</taxon>
        <taxon>Ostreobineae</taxon>
        <taxon>Ostreobiaceae</taxon>
        <taxon>Ostreobium</taxon>
    </lineage>
</organism>
<dbReference type="PANTHER" id="PTHR22455:SF10">
    <property type="entry name" value="CILIA- AND FLAGELLA-ASSOCIATED PROTEIN 91"/>
    <property type="match status" value="1"/>
</dbReference>
<keyword evidence="4" id="KW-0966">Cell projection</keyword>
<feature type="region of interest" description="Disordered" evidence="7">
    <location>
        <begin position="417"/>
        <end position="451"/>
    </location>
</feature>
<evidence type="ECO:0000256" key="7">
    <source>
        <dbReference type="SAM" id="MobiDB-lite"/>
    </source>
</evidence>
<feature type="region of interest" description="Disordered" evidence="7">
    <location>
        <begin position="79"/>
        <end position="139"/>
    </location>
</feature>
<evidence type="ECO:0000256" key="6">
    <source>
        <dbReference type="ARBA" id="ARBA00029555"/>
    </source>
</evidence>
<dbReference type="InterPro" id="IPR032840">
    <property type="entry name" value="CFAP91_dom"/>
</dbReference>
<accession>A0A8S1JES8</accession>
<dbReference type="AlphaFoldDB" id="A0A8S1JES8"/>
<feature type="compositionally biased region" description="Basic and acidic residues" evidence="7">
    <location>
        <begin position="417"/>
        <end position="427"/>
    </location>
</feature>
<reference evidence="9" key="1">
    <citation type="submission" date="2020-12" db="EMBL/GenBank/DDBJ databases">
        <authorList>
            <person name="Iha C."/>
        </authorList>
    </citation>
    <scope>NUCLEOTIDE SEQUENCE</scope>
</reference>
<name>A0A8S1JES8_9CHLO</name>
<keyword evidence="3" id="KW-0206">Cytoskeleton</keyword>
<dbReference type="EMBL" id="CAJHUC010002753">
    <property type="protein sequence ID" value="CAD7704327.1"/>
    <property type="molecule type" value="Genomic_DNA"/>
</dbReference>
<feature type="domain" description="CFAP91" evidence="8">
    <location>
        <begin position="141"/>
        <end position="306"/>
    </location>
</feature>
<evidence type="ECO:0000256" key="5">
    <source>
        <dbReference type="ARBA" id="ARBA00029468"/>
    </source>
</evidence>
<dbReference type="Proteomes" id="UP000708148">
    <property type="component" value="Unassembled WGS sequence"/>
</dbReference>
<feature type="non-terminal residue" evidence="9">
    <location>
        <position position="451"/>
    </location>
</feature>